<reference evidence="1 2" key="1">
    <citation type="submission" date="2016-10" db="EMBL/GenBank/DDBJ databases">
        <authorList>
            <person name="de Groot N.N."/>
        </authorList>
    </citation>
    <scope>NUCLEOTIDE SEQUENCE [LARGE SCALE GENOMIC DNA]</scope>
    <source>
        <strain evidence="1 2">GAS522</strain>
    </source>
</reference>
<proteinExistence type="predicted"/>
<accession>A0A1H4RWM7</accession>
<dbReference type="AlphaFoldDB" id="A0A1H4RWM7"/>
<evidence type="ECO:0000313" key="1">
    <source>
        <dbReference type="EMBL" id="SEC36300.1"/>
    </source>
</evidence>
<protein>
    <submittedName>
        <fullName evidence="1">Uncharacterized protein</fullName>
    </submittedName>
</protein>
<evidence type="ECO:0000313" key="2">
    <source>
        <dbReference type="Proteomes" id="UP000183208"/>
    </source>
</evidence>
<gene>
    <name evidence="1" type="ORF">SAMN05444171_1233</name>
</gene>
<dbReference type="Proteomes" id="UP000183208">
    <property type="component" value="Unassembled WGS sequence"/>
</dbReference>
<sequence length="213" mass="23668">MSNAVAKICAELGVEICKPNEHQAVPGKTTAKATLERIYRDHGEGHLILVLRTITETENAYIRMDAFILHAISDLIAAHPEWSNTGLRWLEVFDKIDLAEMQAHAKFNRNVVSQRSAIATMLYQELSRAFEEDTGPQTPEEGGMPIDNDLLYGTRAIANYLELPVQKCRDLINLAGIPTFTMPGSTTRCARKSSLNATWQKYEQAAQPRAVAG</sequence>
<dbReference type="EMBL" id="FNTI01000001">
    <property type="protein sequence ID" value="SEC36300.1"/>
    <property type="molecule type" value="Genomic_DNA"/>
</dbReference>
<name>A0A1H4RWM7_9BRAD</name>
<organism evidence="1 2">
    <name type="scientific">Bradyrhizobium lablabi</name>
    <dbReference type="NCBI Taxonomy" id="722472"/>
    <lineage>
        <taxon>Bacteria</taxon>
        <taxon>Pseudomonadati</taxon>
        <taxon>Pseudomonadota</taxon>
        <taxon>Alphaproteobacteria</taxon>
        <taxon>Hyphomicrobiales</taxon>
        <taxon>Nitrobacteraceae</taxon>
        <taxon>Bradyrhizobium</taxon>
    </lineage>
</organism>